<dbReference type="Gramene" id="EFJ08193">
    <property type="protein sequence ID" value="EFJ08193"/>
    <property type="gene ID" value="SELMODRAFT_132217"/>
</dbReference>
<dbReference type="PANTHER" id="PTHR20931">
    <property type="entry name" value="TETRATRICOPEPTIDE REPEAT PROTEIN 30"/>
    <property type="match status" value="1"/>
</dbReference>
<dbReference type="Gramene" id="EFJ12229">
    <property type="protein sequence ID" value="EFJ12229"/>
    <property type="gene ID" value="SELMODRAFT_124489"/>
</dbReference>
<dbReference type="OrthoDB" id="1904289at2759"/>
<dbReference type="KEGG" id="smo:SELMODRAFT_132217"/>
<sequence length="67" mass="7675">NLVIGTLYCAKQNFEFGISRIIRSLEPYGKKLEADTWFYAKRCFLALVDSLAKQMIVVSNKRRGTDS</sequence>
<dbReference type="InParanoid" id="D8STM3"/>
<evidence type="ECO:0000313" key="4">
    <source>
        <dbReference type="EMBL" id="EFJ12229.1"/>
    </source>
</evidence>
<name>D8STM3_SELML</name>
<evidence type="ECO:0000256" key="1">
    <source>
        <dbReference type="ARBA" id="ARBA00022737"/>
    </source>
</evidence>
<proteinExistence type="predicted"/>
<accession>D8STM3</accession>
<keyword evidence="2" id="KW-0802">TPR repeat</keyword>
<gene>
    <name evidence="4" type="ORF">SELMODRAFT_124489</name>
    <name evidence="3" type="ORF">SELMODRAFT_132217</name>
</gene>
<dbReference type="STRING" id="88036.D8STM3"/>
<evidence type="ECO:0000256" key="2">
    <source>
        <dbReference type="ARBA" id="ARBA00022803"/>
    </source>
</evidence>
<dbReference type="AlphaFoldDB" id="D8STM3"/>
<keyword evidence="5" id="KW-1185">Reference proteome</keyword>
<dbReference type="PANTHER" id="PTHR20931:SF0">
    <property type="entry name" value="TETRATRICOPEPTIDE REPEAT PROTEIN 30"/>
    <property type="match status" value="1"/>
</dbReference>
<evidence type="ECO:0000313" key="5">
    <source>
        <dbReference type="Proteomes" id="UP000001514"/>
    </source>
</evidence>
<dbReference type="EMBL" id="GL377676">
    <property type="protein sequence ID" value="EFJ08193.1"/>
    <property type="molecule type" value="Genomic_DNA"/>
</dbReference>
<keyword evidence="1" id="KW-0677">Repeat</keyword>
<evidence type="ECO:0000313" key="3">
    <source>
        <dbReference type="EMBL" id="EFJ08193.1"/>
    </source>
</evidence>
<dbReference type="KEGG" id="smo:SELMODRAFT_124489"/>
<dbReference type="EMBL" id="GL377640">
    <property type="protein sequence ID" value="EFJ12229.1"/>
    <property type="molecule type" value="Genomic_DNA"/>
</dbReference>
<feature type="non-terminal residue" evidence="4">
    <location>
        <position position="1"/>
    </location>
</feature>
<dbReference type="Proteomes" id="UP000001514">
    <property type="component" value="Unassembled WGS sequence"/>
</dbReference>
<reference evidence="4 5" key="1">
    <citation type="journal article" date="2011" name="Science">
        <title>The Selaginella genome identifies genetic changes associated with the evolution of vascular plants.</title>
        <authorList>
            <person name="Banks J.A."/>
            <person name="Nishiyama T."/>
            <person name="Hasebe M."/>
            <person name="Bowman J.L."/>
            <person name="Gribskov M."/>
            <person name="dePamphilis C."/>
            <person name="Albert V.A."/>
            <person name="Aono N."/>
            <person name="Aoyama T."/>
            <person name="Ambrose B.A."/>
            <person name="Ashton N.W."/>
            <person name="Axtell M.J."/>
            <person name="Barker E."/>
            <person name="Barker M.S."/>
            <person name="Bennetzen J.L."/>
            <person name="Bonawitz N.D."/>
            <person name="Chapple C."/>
            <person name="Cheng C."/>
            <person name="Correa L.G."/>
            <person name="Dacre M."/>
            <person name="DeBarry J."/>
            <person name="Dreyer I."/>
            <person name="Elias M."/>
            <person name="Engstrom E.M."/>
            <person name="Estelle M."/>
            <person name="Feng L."/>
            <person name="Finet C."/>
            <person name="Floyd S.K."/>
            <person name="Frommer W.B."/>
            <person name="Fujita T."/>
            <person name="Gramzow L."/>
            <person name="Gutensohn M."/>
            <person name="Harholt J."/>
            <person name="Hattori M."/>
            <person name="Heyl A."/>
            <person name="Hirai T."/>
            <person name="Hiwatashi Y."/>
            <person name="Ishikawa M."/>
            <person name="Iwata M."/>
            <person name="Karol K.G."/>
            <person name="Koehler B."/>
            <person name="Kolukisaoglu U."/>
            <person name="Kubo M."/>
            <person name="Kurata T."/>
            <person name="Lalonde S."/>
            <person name="Li K."/>
            <person name="Li Y."/>
            <person name="Litt A."/>
            <person name="Lyons E."/>
            <person name="Manning G."/>
            <person name="Maruyama T."/>
            <person name="Michael T.P."/>
            <person name="Mikami K."/>
            <person name="Miyazaki S."/>
            <person name="Morinaga S."/>
            <person name="Murata T."/>
            <person name="Mueller-Roeber B."/>
            <person name="Nelson D.R."/>
            <person name="Obara M."/>
            <person name="Oguri Y."/>
            <person name="Olmstead R.G."/>
            <person name="Onodera N."/>
            <person name="Petersen B.L."/>
            <person name="Pils B."/>
            <person name="Prigge M."/>
            <person name="Rensing S.A."/>
            <person name="Riano-Pachon D.M."/>
            <person name="Roberts A.W."/>
            <person name="Sato Y."/>
            <person name="Scheller H.V."/>
            <person name="Schulz B."/>
            <person name="Schulz C."/>
            <person name="Shakirov E.V."/>
            <person name="Shibagaki N."/>
            <person name="Shinohara N."/>
            <person name="Shippen D.E."/>
            <person name="Soerensen I."/>
            <person name="Sotooka R."/>
            <person name="Sugimoto N."/>
            <person name="Sugita M."/>
            <person name="Sumikawa N."/>
            <person name="Tanurdzic M."/>
            <person name="Theissen G."/>
            <person name="Ulvskov P."/>
            <person name="Wakazuki S."/>
            <person name="Weng J.K."/>
            <person name="Willats W.W."/>
            <person name="Wipf D."/>
            <person name="Wolf P.G."/>
            <person name="Yang L."/>
            <person name="Zimmer A.D."/>
            <person name="Zhu Q."/>
            <person name="Mitros T."/>
            <person name="Hellsten U."/>
            <person name="Loque D."/>
            <person name="Otillar R."/>
            <person name="Salamov A."/>
            <person name="Schmutz J."/>
            <person name="Shapiro H."/>
            <person name="Lindquist E."/>
            <person name="Lucas S."/>
            <person name="Rokhsar D."/>
            <person name="Grigoriev I.V."/>
        </authorList>
    </citation>
    <scope>NUCLEOTIDE SEQUENCE [LARGE SCALE GENOMIC DNA]</scope>
</reference>
<dbReference type="InterPro" id="IPR039941">
    <property type="entry name" value="TT30"/>
</dbReference>
<organism evidence="5">
    <name type="scientific">Selaginella moellendorffii</name>
    <name type="common">Spikemoss</name>
    <dbReference type="NCBI Taxonomy" id="88036"/>
    <lineage>
        <taxon>Eukaryota</taxon>
        <taxon>Viridiplantae</taxon>
        <taxon>Streptophyta</taxon>
        <taxon>Embryophyta</taxon>
        <taxon>Tracheophyta</taxon>
        <taxon>Lycopodiopsida</taxon>
        <taxon>Selaginellales</taxon>
        <taxon>Selaginellaceae</taxon>
        <taxon>Selaginella</taxon>
    </lineage>
</organism>
<dbReference type="eggNOG" id="KOG4340">
    <property type="taxonomic scope" value="Eukaryota"/>
</dbReference>
<protein>
    <submittedName>
        <fullName evidence="4">Uncharacterized protein</fullName>
    </submittedName>
</protein>
<dbReference type="HOGENOM" id="CLU_2820218_0_0_1"/>